<dbReference type="Gene3D" id="3.30.420.40">
    <property type="match status" value="2"/>
</dbReference>
<dbReference type="Proteomes" id="UP001144471">
    <property type="component" value="Unassembled WGS sequence"/>
</dbReference>
<keyword evidence="3 5" id="KW-0472">Membrane</keyword>
<evidence type="ECO:0000256" key="1">
    <source>
        <dbReference type="ARBA" id="ARBA00022475"/>
    </source>
</evidence>
<comment type="subcellular location">
    <subcellularLocation>
        <location evidence="5">Cell membrane</location>
        <topology evidence="5">Peripheral membrane protein</topology>
        <orientation evidence="5">Cytoplasmic side</orientation>
    </subcellularLocation>
    <text evidence="5">Localizes to the Z ring in an FtsZ-dependent manner. Targeted to the membrane through a conserved C-terminal amphipathic helix.</text>
</comment>
<evidence type="ECO:0000256" key="7">
    <source>
        <dbReference type="SAM" id="MobiDB-lite"/>
    </source>
</evidence>
<evidence type="ECO:0000256" key="3">
    <source>
        <dbReference type="ARBA" id="ARBA00023136"/>
    </source>
</evidence>
<evidence type="ECO:0000256" key="4">
    <source>
        <dbReference type="ARBA" id="ARBA00023306"/>
    </source>
</evidence>
<reference evidence="9" key="1">
    <citation type="submission" date="2022-12" db="EMBL/GenBank/DDBJ databases">
        <title>Reference genome sequencing for broad-spectrum identification of bacterial and archaeal isolates by mass spectrometry.</title>
        <authorList>
            <person name="Sekiguchi Y."/>
            <person name="Tourlousse D.M."/>
        </authorList>
    </citation>
    <scope>NUCLEOTIDE SEQUENCE</scope>
    <source>
        <strain evidence="9">10succ1</strain>
    </source>
</reference>
<evidence type="ECO:0000313" key="9">
    <source>
        <dbReference type="EMBL" id="GLI57689.1"/>
    </source>
</evidence>
<dbReference type="InterPro" id="IPR050696">
    <property type="entry name" value="FtsA/MreB"/>
</dbReference>
<comment type="function">
    <text evidence="5 6">Cell division protein that is involved in the assembly of the Z ring. May serve as a membrane anchor for the Z ring.</text>
</comment>
<name>A0A9W6GPI7_9FUSO</name>
<sequence>MGDVVLKAALDIGSSRVKAILGELSGDGERIRVLGSTEVVSKGVRKSKVEDVETLSECIRTAIEKLEEKTGKSVKKASIGIGGDHLKSVTRNMKFNFSEDEEVVKEDHLDNLYELAEKETLSGESVIKKELYNIRVDNSGILKNPVGIIGGSLEGDVHLITAEKAQLELLVEAVNRAGVGVEEITLNSYASAQAILTQDDKKMGVALADIGEGSTDLIIFKNGKLIYSKSIPIGGMHYVNDLAYMFKMEKSDALKLKELYNENKAEENIEMKVGEEVRSFSIQSIRGLFDARSGDIVNYLSKALEESGFKGYLGNGVILTGGAVTMAEVVEELAKNLNYKVRVGEPIKIRGMVEALPSYSTVLGILLEVLEKEHFKIKNPEKEVIKEEVKAEEPQEKPKEEVKASEGKEKKAAKPKVEKSGIFDNMKSWIKEFI</sequence>
<keyword evidence="4 5" id="KW-0131">Cell cycle</keyword>
<comment type="caution">
    <text evidence="9">The sequence shown here is derived from an EMBL/GenBank/DDBJ whole genome shotgun (WGS) entry which is preliminary data.</text>
</comment>
<feature type="region of interest" description="Disordered" evidence="7">
    <location>
        <begin position="386"/>
        <end position="418"/>
    </location>
</feature>
<dbReference type="InterPro" id="IPR020823">
    <property type="entry name" value="Cell_div_FtsA"/>
</dbReference>
<dbReference type="Pfam" id="PF02491">
    <property type="entry name" value="SHS2_FTSA"/>
    <property type="match status" value="1"/>
</dbReference>
<feature type="domain" description="SHS2" evidence="8">
    <location>
        <begin position="7"/>
        <end position="195"/>
    </location>
</feature>
<dbReference type="AlphaFoldDB" id="A0A9W6GPI7"/>
<organism evidence="9 10">
    <name type="scientific">Propionigenium maris DSM 9537</name>
    <dbReference type="NCBI Taxonomy" id="1123000"/>
    <lineage>
        <taxon>Bacteria</taxon>
        <taxon>Fusobacteriati</taxon>
        <taxon>Fusobacteriota</taxon>
        <taxon>Fusobacteriia</taxon>
        <taxon>Fusobacteriales</taxon>
        <taxon>Fusobacteriaceae</taxon>
        <taxon>Propionigenium</taxon>
    </lineage>
</organism>
<evidence type="ECO:0000256" key="6">
    <source>
        <dbReference type="PIRNR" id="PIRNR003101"/>
    </source>
</evidence>
<dbReference type="InterPro" id="IPR003494">
    <property type="entry name" value="SHS2_FtsA"/>
</dbReference>
<evidence type="ECO:0000256" key="2">
    <source>
        <dbReference type="ARBA" id="ARBA00022618"/>
    </source>
</evidence>
<comment type="subunit">
    <text evidence="5">Self-interacts. Interacts with FtsZ.</text>
</comment>
<dbReference type="SMART" id="SM00842">
    <property type="entry name" value="FtsA"/>
    <property type="match status" value="1"/>
</dbReference>
<keyword evidence="2 5" id="KW-0132">Cell division</keyword>
<keyword evidence="10" id="KW-1185">Reference proteome</keyword>
<evidence type="ECO:0000313" key="10">
    <source>
        <dbReference type="Proteomes" id="UP001144471"/>
    </source>
</evidence>
<comment type="similarity">
    <text evidence="5 6">Belongs to the FtsA/MreB family.</text>
</comment>
<dbReference type="GO" id="GO:0009898">
    <property type="term" value="C:cytoplasmic side of plasma membrane"/>
    <property type="evidence" value="ECO:0007669"/>
    <property type="project" value="UniProtKB-UniRule"/>
</dbReference>
<proteinExistence type="inferred from homology"/>
<gene>
    <name evidence="5 9" type="primary">ftsA</name>
    <name evidence="9" type="ORF">PM10SUCC1_32030</name>
</gene>
<protein>
    <recommendedName>
        <fullName evidence="5 6">Cell division protein FtsA</fullName>
    </recommendedName>
</protein>
<evidence type="ECO:0000256" key="5">
    <source>
        <dbReference type="HAMAP-Rule" id="MF_02033"/>
    </source>
</evidence>
<dbReference type="InterPro" id="IPR043129">
    <property type="entry name" value="ATPase_NBD"/>
</dbReference>
<dbReference type="Pfam" id="PF14450">
    <property type="entry name" value="FtsA"/>
    <property type="match status" value="1"/>
</dbReference>
<dbReference type="HAMAP" id="MF_02033">
    <property type="entry name" value="FtsA"/>
    <property type="match status" value="1"/>
</dbReference>
<dbReference type="NCBIfam" id="TIGR01174">
    <property type="entry name" value="ftsA"/>
    <property type="match status" value="1"/>
</dbReference>
<accession>A0A9W6GPI7</accession>
<dbReference type="SUPFAM" id="SSF53067">
    <property type="entry name" value="Actin-like ATPase domain"/>
    <property type="match status" value="2"/>
</dbReference>
<dbReference type="PANTHER" id="PTHR32432:SF4">
    <property type="entry name" value="CELL DIVISION PROTEIN FTSA"/>
    <property type="match status" value="1"/>
</dbReference>
<dbReference type="GO" id="GO:0032153">
    <property type="term" value="C:cell division site"/>
    <property type="evidence" value="ECO:0007669"/>
    <property type="project" value="UniProtKB-UniRule"/>
</dbReference>
<dbReference type="PIRSF" id="PIRSF003101">
    <property type="entry name" value="FtsA"/>
    <property type="match status" value="1"/>
</dbReference>
<dbReference type="RefSeq" id="WP_281837364.1">
    <property type="nucleotide sequence ID" value="NZ_BSDY01000022.1"/>
</dbReference>
<keyword evidence="1 5" id="KW-1003">Cell membrane</keyword>
<evidence type="ECO:0000259" key="8">
    <source>
        <dbReference type="SMART" id="SM00842"/>
    </source>
</evidence>
<dbReference type="PANTHER" id="PTHR32432">
    <property type="entry name" value="CELL DIVISION PROTEIN FTSA-RELATED"/>
    <property type="match status" value="1"/>
</dbReference>
<dbReference type="GO" id="GO:0043093">
    <property type="term" value="P:FtsZ-dependent cytokinesis"/>
    <property type="evidence" value="ECO:0007669"/>
    <property type="project" value="UniProtKB-UniRule"/>
</dbReference>
<dbReference type="CDD" id="cd24048">
    <property type="entry name" value="ASKHA_NBD_FtsA"/>
    <property type="match status" value="1"/>
</dbReference>
<dbReference type="EMBL" id="BSDY01000022">
    <property type="protein sequence ID" value="GLI57689.1"/>
    <property type="molecule type" value="Genomic_DNA"/>
</dbReference>